<dbReference type="STRING" id="1150864.MILUP08_40768"/>
<organism evidence="1 2">
    <name type="scientific">Micromonospora lupini str. Lupac 08</name>
    <dbReference type="NCBI Taxonomy" id="1150864"/>
    <lineage>
        <taxon>Bacteria</taxon>
        <taxon>Bacillati</taxon>
        <taxon>Actinomycetota</taxon>
        <taxon>Actinomycetes</taxon>
        <taxon>Micromonosporales</taxon>
        <taxon>Micromonosporaceae</taxon>
        <taxon>Micromonospora</taxon>
    </lineage>
</organism>
<reference evidence="2" key="1">
    <citation type="journal article" date="2012" name="J. Bacteriol.">
        <title>Genome Sequence of Micromonospora lupini Lupac 08, Isolated from Root Nodules of Lupinus angustifolius.</title>
        <authorList>
            <person name="Alonso-Vega P."/>
            <person name="Normand P."/>
            <person name="Bacigalupe R."/>
            <person name="Pujic P."/>
            <person name="Lajus A."/>
            <person name="Vallenet D."/>
            <person name="Carro L."/>
            <person name="Coll P."/>
            <person name="Trujillo M.E."/>
        </authorList>
    </citation>
    <scope>NUCLEOTIDE SEQUENCE [LARGE SCALE GENOMIC DNA]</scope>
    <source>
        <strain evidence="2">Lupac 08</strain>
    </source>
</reference>
<comment type="caution">
    <text evidence="1">The sequence shown here is derived from an EMBL/GenBank/DDBJ whole genome shotgun (WGS) entry which is preliminary data.</text>
</comment>
<dbReference type="AlphaFoldDB" id="I0KWB0"/>
<dbReference type="EMBL" id="CAIE01000010">
    <property type="protein sequence ID" value="CCH15857.1"/>
    <property type="molecule type" value="Genomic_DNA"/>
</dbReference>
<dbReference type="eggNOG" id="COG0456">
    <property type="taxonomic scope" value="Bacteria"/>
</dbReference>
<dbReference type="Proteomes" id="UP000003448">
    <property type="component" value="Unassembled WGS sequence"/>
</dbReference>
<protein>
    <recommendedName>
        <fullName evidence="3">ABM domain-containing protein</fullName>
    </recommendedName>
</protein>
<proteinExistence type="predicted"/>
<gene>
    <name evidence="1" type="ORF">MILUP08_40768</name>
</gene>
<name>I0KWB0_9ACTN</name>
<accession>I0KWB0</accession>
<evidence type="ECO:0008006" key="3">
    <source>
        <dbReference type="Google" id="ProtNLM"/>
    </source>
</evidence>
<keyword evidence="2" id="KW-1185">Reference proteome</keyword>
<evidence type="ECO:0000313" key="2">
    <source>
        <dbReference type="Proteomes" id="UP000003448"/>
    </source>
</evidence>
<evidence type="ECO:0000313" key="1">
    <source>
        <dbReference type="EMBL" id="CCH15857.1"/>
    </source>
</evidence>
<sequence length="94" mass="10363">MAVMLTLVAIVEYPAGAEAAGQRYEDTVLALLDRHGGRLERRLRGTDGRTEVHVITFDDRAGYESFLVDPERTDLRAALGTAAPNTRVIEVHEV</sequence>